<comment type="caution">
    <text evidence="5">The sequence shown here is derived from an EMBL/GenBank/DDBJ whole genome shotgun (WGS) entry which is preliminary data.</text>
</comment>
<name>A0A326RRP5_9BACT</name>
<keyword evidence="1" id="KW-0602">Photosynthesis</keyword>
<dbReference type="EMBL" id="QKTX01000011">
    <property type="protein sequence ID" value="PZV80922.1"/>
    <property type="molecule type" value="Genomic_DNA"/>
</dbReference>
<keyword evidence="2" id="KW-0604">Photosystem II</keyword>
<dbReference type="AlphaFoldDB" id="A0A326RRP5"/>
<dbReference type="Pfam" id="PF14870">
    <property type="entry name" value="PSII_BNR"/>
    <property type="match status" value="1"/>
</dbReference>
<accession>A0A326RRP5</accession>
<dbReference type="GO" id="GO:0015979">
    <property type="term" value="P:photosynthesis"/>
    <property type="evidence" value="ECO:0007669"/>
    <property type="project" value="UniProtKB-KW"/>
</dbReference>
<organism evidence="5 6">
    <name type="scientific">Algoriphagus aquaeductus</name>
    <dbReference type="NCBI Taxonomy" id="475299"/>
    <lineage>
        <taxon>Bacteria</taxon>
        <taxon>Pseudomonadati</taxon>
        <taxon>Bacteroidota</taxon>
        <taxon>Cytophagia</taxon>
        <taxon>Cytophagales</taxon>
        <taxon>Cyclobacteriaceae</taxon>
        <taxon>Algoriphagus</taxon>
    </lineage>
</organism>
<dbReference type="SUPFAM" id="SSF110296">
    <property type="entry name" value="Oligoxyloglucan reducing end-specific cellobiohydrolase"/>
    <property type="match status" value="1"/>
</dbReference>
<dbReference type="OrthoDB" id="9813892at2"/>
<dbReference type="RefSeq" id="WP_111393708.1">
    <property type="nucleotide sequence ID" value="NZ_QKTX01000011.1"/>
</dbReference>
<proteinExistence type="predicted"/>
<evidence type="ECO:0000256" key="1">
    <source>
        <dbReference type="ARBA" id="ARBA00022531"/>
    </source>
</evidence>
<evidence type="ECO:0000259" key="4">
    <source>
        <dbReference type="Pfam" id="PF14870"/>
    </source>
</evidence>
<feature type="chain" id="PRO_5016450080" evidence="3">
    <location>
        <begin position="20"/>
        <end position="334"/>
    </location>
</feature>
<evidence type="ECO:0000313" key="6">
    <source>
        <dbReference type="Proteomes" id="UP000248917"/>
    </source>
</evidence>
<dbReference type="Gene3D" id="2.130.10.10">
    <property type="entry name" value="YVTN repeat-like/Quinoprotein amine dehydrogenase"/>
    <property type="match status" value="1"/>
</dbReference>
<dbReference type="Proteomes" id="UP000248917">
    <property type="component" value="Unassembled WGS sequence"/>
</dbReference>
<reference evidence="5 6" key="1">
    <citation type="submission" date="2018-06" db="EMBL/GenBank/DDBJ databases">
        <title>Genomic Encyclopedia of Archaeal and Bacterial Type Strains, Phase II (KMG-II): from individual species to whole genera.</title>
        <authorList>
            <person name="Goeker M."/>
        </authorList>
    </citation>
    <scope>NUCLEOTIDE SEQUENCE [LARGE SCALE GENOMIC DNA]</scope>
    <source>
        <strain evidence="5 6">T4</strain>
    </source>
</reference>
<dbReference type="PANTHER" id="PTHR47199:SF2">
    <property type="entry name" value="PHOTOSYSTEM II STABILITY_ASSEMBLY FACTOR HCF136, CHLOROPLASTIC"/>
    <property type="match status" value="1"/>
</dbReference>
<feature type="domain" description="Photosynthesis system II assembly factor Ycf48/Hcf136-like" evidence="4">
    <location>
        <begin position="20"/>
        <end position="116"/>
    </location>
</feature>
<feature type="signal peptide" evidence="3">
    <location>
        <begin position="1"/>
        <end position="19"/>
    </location>
</feature>
<evidence type="ECO:0000256" key="3">
    <source>
        <dbReference type="SAM" id="SignalP"/>
    </source>
</evidence>
<keyword evidence="6" id="KW-1185">Reference proteome</keyword>
<keyword evidence="3" id="KW-0732">Signal</keyword>
<protein>
    <submittedName>
        <fullName evidence="5">Photosystem II stability/assembly factor-like uncharacterized protein</fullName>
    </submittedName>
</protein>
<sequence length="334" mass="36103">MRNWIFLIGFWLGMQTSFAQNPDWQEIQTPVKASLRGLSPVSDRVCWASGSEGTWLKTIDGGKSWTHGVIDGLDTVDFRSIHAFDDQVAVAASAGQPAVIYLTDNGGTTWKKVHQEGKQAFFDAIAFVDRKRGYVLGDPVDGKWMILETLDGGKSWKSLAFLPEAVDGEAAFAAGSSSLISKSDELILGTGGSVSNLHFYSFSKAKWAKVPATSMIQGEPSQGIFALTESKEGLVLVGGDYLNPKVSEGNLLKYSKGQFSKPDATTDGYRSGVAFLKDQNLLVAVGPESSDFSKDGGRTWHQFSKAGFHAVKCGLDQKSLWASGSQGRIGRLME</sequence>
<gene>
    <name evidence="5" type="ORF">CLV31_11188</name>
</gene>
<dbReference type="PANTHER" id="PTHR47199">
    <property type="entry name" value="PHOTOSYSTEM II STABILITY/ASSEMBLY FACTOR HCF136, CHLOROPLASTIC"/>
    <property type="match status" value="1"/>
</dbReference>
<evidence type="ECO:0000256" key="2">
    <source>
        <dbReference type="ARBA" id="ARBA00023276"/>
    </source>
</evidence>
<dbReference type="InterPro" id="IPR028203">
    <property type="entry name" value="PSII_CF48-like_dom"/>
</dbReference>
<dbReference type="GO" id="GO:0009523">
    <property type="term" value="C:photosystem II"/>
    <property type="evidence" value="ECO:0007669"/>
    <property type="project" value="UniProtKB-KW"/>
</dbReference>
<dbReference type="InterPro" id="IPR015943">
    <property type="entry name" value="WD40/YVTN_repeat-like_dom_sf"/>
</dbReference>
<evidence type="ECO:0000313" key="5">
    <source>
        <dbReference type="EMBL" id="PZV80922.1"/>
    </source>
</evidence>